<dbReference type="EMBL" id="ABVL01000016">
    <property type="protein sequence ID" value="EDY17849.1"/>
    <property type="molecule type" value="Genomic_DNA"/>
</dbReference>
<sequence length="325" mass="37921">MPPLIRFYLPGEIPPDMPQSPDVYWTGFRGYMRGGVYAWTVQTFQRLRDAGMNVELSNQLPKEGILVAHRKSVPREFVPPRGVLFVCLRADATWHPFAHFHVIINRLAANPWYPSIYMPHWPQAGLIPRDPTRGDRWENAAFFGDDACIAGEMRGGEWESILRDLKLNWSHVPPDKWHDFSEVDVVVAIRDFIGKHRYANKPPTKLFNSWHAGVPAILGRESAYEAERKGPLDYLEARTVPDLIAALRRMRDEPELRRTMVANGRNRAKESDPATITERWKLVFDIGIYKRYESWRNASDWQRQLHHWNGLLKAKAQHLQERFWH</sequence>
<dbReference type="STRING" id="497964.CfE428DRAFT_4588"/>
<name>B4D6P8_9BACT</name>
<comment type="caution">
    <text evidence="1">The sequence shown here is derived from an EMBL/GenBank/DDBJ whole genome shotgun (WGS) entry which is preliminary data.</text>
</comment>
<evidence type="ECO:0000313" key="2">
    <source>
        <dbReference type="Proteomes" id="UP000005824"/>
    </source>
</evidence>
<accession>B4D6P8</accession>
<gene>
    <name evidence="1" type="ORF">CfE428DRAFT_4588</name>
</gene>
<proteinExistence type="predicted"/>
<dbReference type="InParanoid" id="B4D6P8"/>
<dbReference type="Proteomes" id="UP000005824">
    <property type="component" value="Unassembled WGS sequence"/>
</dbReference>
<dbReference type="AlphaFoldDB" id="B4D6P8"/>
<reference evidence="1 2" key="1">
    <citation type="journal article" date="2011" name="J. Bacteriol.">
        <title>Genome sequence of Chthoniobacter flavus Ellin428, an aerobic heterotrophic soil bacterium.</title>
        <authorList>
            <person name="Kant R."/>
            <person name="van Passel M.W."/>
            <person name="Palva A."/>
            <person name="Lucas S."/>
            <person name="Lapidus A."/>
            <person name="Glavina Del Rio T."/>
            <person name="Dalin E."/>
            <person name="Tice H."/>
            <person name="Bruce D."/>
            <person name="Goodwin L."/>
            <person name="Pitluck S."/>
            <person name="Larimer F.W."/>
            <person name="Land M.L."/>
            <person name="Hauser L."/>
            <person name="Sangwan P."/>
            <person name="de Vos W.M."/>
            <person name="Janssen P.H."/>
            <person name="Smidt H."/>
        </authorList>
    </citation>
    <scope>NUCLEOTIDE SEQUENCE [LARGE SCALE GENOMIC DNA]</scope>
    <source>
        <strain evidence="1 2">Ellin428</strain>
    </source>
</reference>
<evidence type="ECO:0000313" key="1">
    <source>
        <dbReference type="EMBL" id="EDY17849.1"/>
    </source>
</evidence>
<evidence type="ECO:0008006" key="3">
    <source>
        <dbReference type="Google" id="ProtNLM"/>
    </source>
</evidence>
<keyword evidence="2" id="KW-1185">Reference proteome</keyword>
<organism evidence="1 2">
    <name type="scientific">Chthoniobacter flavus Ellin428</name>
    <dbReference type="NCBI Taxonomy" id="497964"/>
    <lineage>
        <taxon>Bacteria</taxon>
        <taxon>Pseudomonadati</taxon>
        <taxon>Verrucomicrobiota</taxon>
        <taxon>Spartobacteria</taxon>
        <taxon>Chthoniobacterales</taxon>
        <taxon>Chthoniobacteraceae</taxon>
        <taxon>Chthoniobacter</taxon>
    </lineage>
</organism>
<protein>
    <recommendedName>
        <fullName evidence="3">Glycosyltransferase</fullName>
    </recommendedName>
</protein>
<dbReference type="RefSeq" id="WP_006981909.1">
    <property type="nucleotide sequence ID" value="NZ_ABVL01000016.1"/>
</dbReference>
<dbReference type="eggNOG" id="COG0438">
    <property type="taxonomic scope" value="Bacteria"/>
</dbReference>